<keyword evidence="3" id="KW-1185">Reference proteome</keyword>
<dbReference type="InterPro" id="IPR036388">
    <property type="entry name" value="WH-like_DNA-bd_sf"/>
</dbReference>
<dbReference type="Proteomes" id="UP000194218">
    <property type="component" value="Chromosome"/>
</dbReference>
<evidence type="ECO:0000259" key="1">
    <source>
        <dbReference type="PROSITE" id="PS50995"/>
    </source>
</evidence>
<dbReference type="PROSITE" id="PS50995">
    <property type="entry name" value="HTH_MARR_2"/>
    <property type="match status" value="1"/>
</dbReference>
<dbReference type="GO" id="GO:0003700">
    <property type="term" value="F:DNA-binding transcription factor activity"/>
    <property type="evidence" value="ECO:0007669"/>
    <property type="project" value="InterPro"/>
</dbReference>
<dbReference type="PANTHER" id="PTHR33164:SF99">
    <property type="entry name" value="MARR FAMILY REGULATORY PROTEIN"/>
    <property type="match status" value="1"/>
</dbReference>
<proteinExistence type="predicted"/>
<dbReference type="EMBL" id="CP021121">
    <property type="protein sequence ID" value="ARQ70568.1"/>
    <property type="molecule type" value="Genomic_DNA"/>
</dbReference>
<name>A0A1W7D0I0_9ACTN</name>
<dbReference type="KEGG" id="smao:CAG99_18495"/>
<organism evidence="2 3">
    <name type="scientific">Streptomyces marincola</name>
    <dbReference type="NCBI Taxonomy" id="2878388"/>
    <lineage>
        <taxon>Bacteria</taxon>
        <taxon>Bacillati</taxon>
        <taxon>Actinomycetota</taxon>
        <taxon>Actinomycetes</taxon>
        <taxon>Kitasatosporales</taxon>
        <taxon>Streptomycetaceae</taxon>
        <taxon>Streptomyces</taxon>
    </lineage>
</organism>
<dbReference type="Pfam" id="PF12802">
    <property type="entry name" value="MarR_2"/>
    <property type="match status" value="1"/>
</dbReference>
<dbReference type="GO" id="GO:0006950">
    <property type="term" value="P:response to stress"/>
    <property type="evidence" value="ECO:0007669"/>
    <property type="project" value="TreeGrafter"/>
</dbReference>
<feature type="domain" description="HTH marR-type" evidence="1">
    <location>
        <begin position="18"/>
        <end position="154"/>
    </location>
</feature>
<evidence type="ECO:0000313" key="3">
    <source>
        <dbReference type="Proteomes" id="UP000194218"/>
    </source>
</evidence>
<reference evidence="2 3" key="1">
    <citation type="submission" date="2017-05" db="EMBL/GenBank/DDBJ databases">
        <title>Complete genome sequence of Streptomyces sp. SCSIO 03032 revealed the diverse biosynthetic pathways for its bioactive secondary metabolites.</title>
        <authorList>
            <person name="Ma L."/>
            <person name="Zhu Y."/>
            <person name="Zhang W."/>
            <person name="Zhang G."/>
            <person name="Tian X."/>
            <person name="Zhang S."/>
            <person name="Zhang C."/>
        </authorList>
    </citation>
    <scope>NUCLEOTIDE SEQUENCE [LARGE SCALE GENOMIC DNA]</scope>
    <source>
        <strain evidence="2 3">SCSIO 03032</strain>
    </source>
</reference>
<dbReference type="OrthoDB" id="4547383at2"/>
<dbReference type="PANTHER" id="PTHR33164">
    <property type="entry name" value="TRANSCRIPTIONAL REGULATOR, MARR FAMILY"/>
    <property type="match status" value="1"/>
</dbReference>
<accession>A0A1W7D0I0</accession>
<dbReference type="InterPro" id="IPR039422">
    <property type="entry name" value="MarR/SlyA-like"/>
</dbReference>
<dbReference type="InterPro" id="IPR036390">
    <property type="entry name" value="WH_DNA-bd_sf"/>
</dbReference>
<gene>
    <name evidence="2" type="ORF">CAG99_18495</name>
</gene>
<dbReference type="AlphaFoldDB" id="A0A1W7D0I0"/>
<evidence type="ECO:0000313" key="2">
    <source>
        <dbReference type="EMBL" id="ARQ70568.1"/>
    </source>
</evidence>
<sequence>MALPPSVHPGPGDDGDLEAAIRTLLLVMPRAIGRIKRMEVPEELRGMALAPRHLSLLSLLLLDGPMTVRELAERLEVAPATASLLVGELSRKGVLDRREDDGDRRRRIVSVPEGKRPVLERWLSPGARAWRTALAPLAPAERAAVIKAFTAWEAALTAGGED</sequence>
<protein>
    <submittedName>
        <fullName evidence="2">MarR family transcriptional regulator</fullName>
    </submittedName>
</protein>
<dbReference type="Gene3D" id="1.10.10.10">
    <property type="entry name" value="Winged helix-like DNA-binding domain superfamily/Winged helix DNA-binding domain"/>
    <property type="match status" value="1"/>
</dbReference>
<dbReference type="RefSeq" id="WP_086160417.1">
    <property type="nucleotide sequence ID" value="NZ_CP021121.1"/>
</dbReference>
<dbReference type="SMART" id="SM00347">
    <property type="entry name" value="HTH_MARR"/>
    <property type="match status" value="1"/>
</dbReference>
<dbReference type="SUPFAM" id="SSF46785">
    <property type="entry name" value="Winged helix' DNA-binding domain"/>
    <property type="match status" value="1"/>
</dbReference>
<dbReference type="InterPro" id="IPR000835">
    <property type="entry name" value="HTH_MarR-typ"/>
</dbReference>